<evidence type="ECO:0000256" key="7">
    <source>
        <dbReference type="ARBA" id="ARBA00056649"/>
    </source>
</evidence>
<dbReference type="PANTHER" id="PTHR24078">
    <property type="entry name" value="DNAJ HOMOLOG SUBFAMILY C MEMBER"/>
    <property type="match status" value="1"/>
</dbReference>
<dbReference type="CDD" id="cd10747">
    <property type="entry name" value="DnaJ_C"/>
    <property type="match status" value="1"/>
</dbReference>
<evidence type="ECO:0000256" key="1">
    <source>
        <dbReference type="ARBA" id="ARBA00004230"/>
    </source>
</evidence>
<dbReference type="Gene3D" id="1.10.287.110">
    <property type="entry name" value="DnaJ domain"/>
    <property type="match status" value="1"/>
</dbReference>
<dbReference type="PROSITE" id="PS50076">
    <property type="entry name" value="DNAJ_2"/>
    <property type="match status" value="1"/>
</dbReference>
<comment type="caution">
    <text evidence="15">The sequence shown here is derived from an EMBL/GenBank/DDBJ whole genome shotgun (WGS) entry which is preliminary data.</text>
</comment>
<dbReference type="GO" id="GO:0036126">
    <property type="term" value="C:sperm flagellum"/>
    <property type="evidence" value="ECO:0007669"/>
    <property type="project" value="UniProtKB-ARBA"/>
</dbReference>
<dbReference type="InterPro" id="IPR002939">
    <property type="entry name" value="DnaJ_C"/>
</dbReference>
<evidence type="ECO:0000256" key="12">
    <source>
        <dbReference type="ARBA" id="ARBA00080190"/>
    </source>
</evidence>
<dbReference type="GO" id="GO:0006457">
    <property type="term" value="P:protein folding"/>
    <property type="evidence" value="ECO:0007669"/>
    <property type="project" value="InterPro"/>
</dbReference>
<comment type="subcellular location">
    <subcellularLocation>
        <location evidence="1">Cell projection</location>
        <location evidence="1">Cilium</location>
        <location evidence="1">Flagellum</location>
    </subcellularLocation>
</comment>
<gene>
    <name evidence="15" type="primary">Dnajb4</name>
    <name evidence="15" type="ORF">Tcan_13462</name>
</gene>
<dbReference type="STRING" id="6265.A0A0B2VP02"/>
<dbReference type="InterPro" id="IPR051339">
    <property type="entry name" value="DnaJ_subfamily_B"/>
</dbReference>
<reference evidence="15 16" key="1">
    <citation type="submission" date="2014-11" db="EMBL/GenBank/DDBJ databases">
        <title>Genetic blueprint of the zoonotic pathogen Toxocara canis.</title>
        <authorList>
            <person name="Zhu X.-Q."/>
            <person name="Korhonen P.K."/>
            <person name="Cai H."/>
            <person name="Young N.D."/>
            <person name="Nejsum P."/>
            <person name="von Samson-Himmelstjerna G."/>
            <person name="Boag P.R."/>
            <person name="Tan P."/>
            <person name="Li Q."/>
            <person name="Min J."/>
            <person name="Yang Y."/>
            <person name="Wang X."/>
            <person name="Fang X."/>
            <person name="Hall R.S."/>
            <person name="Hofmann A."/>
            <person name="Sternberg P.W."/>
            <person name="Jex A.R."/>
            <person name="Gasser R.B."/>
        </authorList>
    </citation>
    <scope>NUCLEOTIDE SEQUENCE [LARGE SCALE GENOMIC DNA]</scope>
    <source>
        <strain evidence="15">PN_DK_2014</strain>
    </source>
</reference>
<dbReference type="FunFam" id="2.60.260.20:FF:000002">
    <property type="entry name" value="Dnaj homolog subfamily b member"/>
    <property type="match status" value="1"/>
</dbReference>
<evidence type="ECO:0000256" key="9">
    <source>
        <dbReference type="ARBA" id="ARBA00071910"/>
    </source>
</evidence>
<dbReference type="PROSITE" id="PS00636">
    <property type="entry name" value="DNAJ_1"/>
    <property type="match status" value="1"/>
</dbReference>
<evidence type="ECO:0000256" key="5">
    <source>
        <dbReference type="ARBA" id="ARBA00023186"/>
    </source>
</evidence>
<proteinExistence type="predicted"/>
<dbReference type="CDD" id="cd06257">
    <property type="entry name" value="DnaJ"/>
    <property type="match status" value="1"/>
</dbReference>
<dbReference type="GO" id="GO:0051082">
    <property type="term" value="F:unfolded protein binding"/>
    <property type="evidence" value="ECO:0007669"/>
    <property type="project" value="InterPro"/>
</dbReference>
<evidence type="ECO:0000313" key="15">
    <source>
        <dbReference type="EMBL" id="KHN83283.1"/>
    </source>
</evidence>
<dbReference type="FunFam" id="2.60.260.20:FF:000006">
    <property type="entry name" value="DnaJ subfamily B member 13"/>
    <property type="match status" value="1"/>
</dbReference>
<dbReference type="OMA" id="MPIRKEG"/>
<comment type="function">
    <text evidence="7">Functions as part of axonemal radial spoke complexes that play an important part in the motility of sperm and cilia.</text>
</comment>
<dbReference type="GO" id="GO:0051087">
    <property type="term" value="F:protein-folding chaperone binding"/>
    <property type="evidence" value="ECO:0007669"/>
    <property type="project" value="TreeGrafter"/>
</dbReference>
<keyword evidence="16" id="KW-1185">Reference proteome</keyword>
<dbReference type="InterPro" id="IPR036869">
    <property type="entry name" value="J_dom_sf"/>
</dbReference>
<dbReference type="SUPFAM" id="SSF46565">
    <property type="entry name" value="Chaperone J-domain"/>
    <property type="match status" value="1"/>
</dbReference>
<dbReference type="AlphaFoldDB" id="A0A0B2VP02"/>
<dbReference type="Pfam" id="PF00226">
    <property type="entry name" value="DnaJ"/>
    <property type="match status" value="1"/>
</dbReference>
<evidence type="ECO:0000256" key="4">
    <source>
        <dbReference type="ARBA" id="ARBA00023069"/>
    </source>
</evidence>
<dbReference type="InterPro" id="IPR001623">
    <property type="entry name" value="DnaJ_domain"/>
</dbReference>
<organism evidence="15 16">
    <name type="scientific">Toxocara canis</name>
    <name type="common">Canine roundworm</name>
    <dbReference type="NCBI Taxonomy" id="6265"/>
    <lineage>
        <taxon>Eukaryota</taxon>
        <taxon>Metazoa</taxon>
        <taxon>Ecdysozoa</taxon>
        <taxon>Nematoda</taxon>
        <taxon>Chromadorea</taxon>
        <taxon>Rhabditida</taxon>
        <taxon>Spirurina</taxon>
        <taxon>Ascaridomorpha</taxon>
        <taxon>Ascaridoidea</taxon>
        <taxon>Toxocaridae</taxon>
        <taxon>Toxocara</taxon>
    </lineage>
</organism>
<dbReference type="Proteomes" id="UP000031036">
    <property type="component" value="Unassembled WGS sequence"/>
</dbReference>
<dbReference type="PRINTS" id="PR00625">
    <property type="entry name" value="JDOMAIN"/>
</dbReference>
<protein>
    <recommendedName>
        <fullName evidence="9">DnaJ homolog subfamily B member 13</fullName>
    </recommendedName>
    <alternativeName>
        <fullName evidence="12">Testis and spermatogenesis cell-related protein 6</fullName>
    </alternativeName>
    <alternativeName>
        <fullName evidence="13">Testis spermatocyte apoptosis-related gene 6 protein</fullName>
    </alternativeName>
    <alternativeName>
        <fullName evidence="10">Testis spermatogenesis apoptosis-related gene 3 protein</fullName>
    </alternativeName>
    <alternativeName>
        <fullName evidence="11">Testis spermatogenesis apoptosis-related gene 6 protein</fullName>
    </alternativeName>
</protein>
<keyword evidence="3" id="KW-0282">Flagellum</keyword>
<feature type="domain" description="J" evidence="14">
    <location>
        <begin position="4"/>
        <end position="68"/>
    </location>
</feature>
<comment type="subunit">
    <text evidence="8">Homodimer. Component of the axonemal radial spoke complex 1 (RS1), at least composed of spoke head proteins RSPH1, RSPH3, RSPH9 and the cilia-specific component RSPH4A or sperm-specific component RSPH6A, spoke stalk proteins RSPH14, DNAJB13, DYDC1, ROPN1L and NME5, and the anchor protein IQUB. Interacts with SUN5. Interacts with IQUB.</text>
</comment>
<dbReference type="GO" id="GO:0007017">
    <property type="term" value="P:microtubule-based process"/>
    <property type="evidence" value="ECO:0007669"/>
    <property type="project" value="UniProtKB-ARBA"/>
</dbReference>
<evidence type="ECO:0000256" key="6">
    <source>
        <dbReference type="ARBA" id="ARBA00023273"/>
    </source>
</evidence>
<accession>A0A0B2VP02</accession>
<dbReference type="InterPro" id="IPR008971">
    <property type="entry name" value="HSP40/DnaJ_pept-bd"/>
</dbReference>
<evidence type="ECO:0000256" key="13">
    <source>
        <dbReference type="ARBA" id="ARBA00081125"/>
    </source>
</evidence>
<evidence type="ECO:0000259" key="14">
    <source>
        <dbReference type="PROSITE" id="PS50076"/>
    </source>
</evidence>
<dbReference type="FunFam" id="1.10.287.110:FF:000033">
    <property type="entry name" value="dnaJ homolog subfamily B member 13"/>
    <property type="match status" value="1"/>
</dbReference>
<dbReference type="GO" id="GO:0005829">
    <property type="term" value="C:cytosol"/>
    <property type="evidence" value="ECO:0007669"/>
    <property type="project" value="TreeGrafter"/>
</dbReference>
<keyword evidence="2" id="KW-0970">Cilium biogenesis/degradation</keyword>
<evidence type="ECO:0000256" key="11">
    <source>
        <dbReference type="ARBA" id="ARBA00078669"/>
    </source>
</evidence>
<dbReference type="PANTHER" id="PTHR24078:SF553">
    <property type="entry name" value="DNAJ HOMOLOG SUBFAMILY B MEMBER 5"/>
    <property type="match status" value="1"/>
</dbReference>
<evidence type="ECO:0000313" key="16">
    <source>
        <dbReference type="Proteomes" id="UP000031036"/>
    </source>
</evidence>
<dbReference type="GO" id="GO:0030030">
    <property type="term" value="P:cell projection organization"/>
    <property type="evidence" value="ECO:0007669"/>
    <property type="project" value="UniProtKB-KW"/>
</dbReference>
<evidence type="ECO:0000256" key="8">
    <source>
        <dbReference type="ARBA" id="ARBA00064985"/>
    </source>
</evidence>
<dbReference type="OrthoDB" id="550424at2759"/>
<name>A0A0B2VP02_TOXCA</name>
<dbReference type="EMBL" id="JPKZ01001202">
    <property type="protein sequence ID" value="KHN83283.1"/>
    <property type="molecule type" value="Genomic_DNA"/>
</dbReference>
<dbReference type="Gene3D" id="2.60.260.20">
    <property type="entry name" value="Urease metallochaperone UreE, N-terminal domain"/>
    <property type="match status" value="2"/>
</dbReference>
<keyword evidence="4" id="KW-0969">Cilium</keyword>
<evidence type="ECO:0000256" key="3">
    <source>
        <dbReference type="ARBA" id="ARBA00022846"/>
    </source>
</evidence>
<evidence type="ECO:0000256" key="10">
    <source>
        <dbReference type="ARBA" id="ARBA00075378"/>
    </source>
</evidence>
<keyword evidence="5" id="KW-0143">Chaperone</keyword>
<dbReference type="InterPro" id="IPR018253">
    <property type="entry name" value="DnaJ_domain_CS"/>
</dbReference>
<keyword evidence="6" id="KW-0966">Cell projection</keyword>
<dbReference type="SMART" id="SM00271">
    <property type="entry name" value="DnaJ"/>
    <property type="match status" value="1"/>
</dbReference>
<evidence type="ECO:0000256" key="2">
    <source>
        <dbReference type="ARBA" id="ARBA00022794"/>
    </source>
</evidence>
<dbReference type="Pfam" id="PF01556">
    <property type="entry name" value="DnaJ_C"/>
    <property type="match status" value="1"/>
</dbReference>
<dbReference type="SUPFAM" id="SSF49493">
    <property type="entry name" value="HSP40/DnaJ peptide-binding domain"/>
    <property type="match status" value="2"/>
</dbReference>
<sequence>MGKDYYKVLGIAKSATEDEIRKAYRKMALKYHPDKNKEPGAEAKFKEVAEAYDVLSDPKKKEIYDKYGEDGLKAGGEGGPGGPGGYHYEFQGDPMRMFAQFFGTGEDPFSSFFNGGGAGGPQVFFSTGGDDLHGFGGCAPVVFDGPPPVFFDRFGPWPHFFDEPPPLFFDVFDDGWPYDLPRRMPFGMGGGGHARRQRQDPTVQHDVLVSLEDIYKGCTKRMKITRKVLNSDGQSTRVEDKVLTLNIRAGWKSGTKITFPKEGDQHPGRVPADIVFVIKDKPHPKFKREGNDIRYVHRISLRDALCGTTISVPTLDGTSIPMRLTEVVKPNTTKRLSGQGLPNPKVPGRRGDLIVEFDVKFPDVIPSAMKELIMNALPA</sequence>